<evidence type="ECO:0000313" key="3">
    <source>
        <dbReference type="Proteomes" id="UP001500266"/>
    </source>
</evidence>
<evidence type="ECO:0000313" key="2">
    <source>
        <dbReference type="EMBL" id="GAA4143626.1"/>
    </source>
</evidence>
<keyword evidence="3" id="KW-1185">Reference proteome</keyword>
<dbReference type="EMBL" id="BAABDO010000047">
    <property type="protein sequence ID" value="GAA4143626.1"/>
    <property type="molecule type" value="Genomic_DNA"/>
</dbReference>
<organism evidence="2 3">
    <name type="scientific">Actinomadura keratinilytica</name>
    <dbReference type="NCBI Taxonomy" id="547461"/>
    <lineage>
        <taxon>Bacteria</taxon>
        <taxon>Bacillati</taxon>
        <taxon>Actinomycetota</taxon>
        <taxon>Actinomycetes</taxon>
        <taxon>Streptosporangiales</taxon>
        <taxon>Thermomonosporaceae</taxon>
        <taxon>Actinomadura</taxon>
    </lineage>
</organism>
<evidence type="ECO:0000256" key="1">
    <source>
        <dbReference type="SAM" id="MobiDB-lite"/>
    </source>
</evidence>
<accession>A0ABP7YYI6</accession>
<gene>
    <name evidence="2" type="ORF">GCM10022416_33740</name>
</gene>
<feature type="compositionally biased region" description="Polar residues" evidence="1">
    <location>
        <begin position="55"/>
        <end position="71"/>
    </location>
</feature>
<dbReference type="RefSeq" id="WP_345022346.1">
    <property type="nucleotide sequence ID" value="NZ_BAABDO010000047.1"/>
</dbReference>
<feature type="compositionally biased region" description="Low complexity" evidence="1">
    <location>
        <begin position="15"/>
        <end position="30"/>
    </location>
</feature>
<reference evidence="3" key="1">
    <citation type="journal article" date="2019" name="Int. J. Syst. Evol. Microbiol.">
        <title>The Global Catalogue of Microorganisms (GCM) 10K type strain sequencing project: providing services to taxonomists for standard genome sequencing and annotation.</title>
        <authorList>
            <consortium name="The Broad Institute Genomics Platform"/>
            <consortium name="The Broad Institute Genome Sequencing Center for Infectious Disease"/>
            <person name="Wu L."/>
            <person name="Ma J."/>
        </authorList>
    </citation>
    <scope>NUCLEOTIDE SEQUENCE [LARGE SCALE GENOMIC DNA]</scope>
    <source>
        <strain evidence="3">JCM 17316</strain>
    </source>
</reference>
<name>A0ABP7YYI6_9ACTN</name>
<feature type="region of interest" description="Disordered" evidence="1">
    <location>
        <begin position="1"/>
        <end position="71"/>
    </location>
</feature>
<feature type="compositionally biased region" description="Polar residues" evidence="1">
    <location>
        <begin position="1"/>
        <end position="14"/>
    </location>
</feature>
<dbReference type="Proteomes" id="UP001500266">
    <property type="component" value="Unassembled WGS sequence"/>
</dbReference>
<proteinExistence type="predicted"/>
<comment type="caution">
    <text evidence="2">The sequence shown here is derived from an EMBL/GenBank/DDBJ whole genome shotgun (WGS) entry which is preliminary data.</text>
</comment>
<sequence length="71" mass="6798">MATRSSQPAPTSTVSPAAIGAATAAPTSPANDTRALAVTRATRSGSTCGVAAARSTPNALDSTSTPNAAGR</sequence>
<protein>
    <submittedName>
        <fullName evidence="2">Uncharacterized protein</fullName>
    </submittedName>
</protein>